<name>A0ABR2UDT1_9PEZI</name>
<feature type="region of interest" description="Disordered" evidence="1">
    <location>
        <begin position="71"/>
        <end position="122"/>
    </location>
</feature>
<dbReference type="InterPro" id="IPR053029">
    <property type="entry name" value="RNA_pol_I-specific_init_factor"/>
</dbReference>
<dbReference type="PANTHER" id="PTHR28244:SF1">
    <property type="entry name" value="RNA POLYMERASE I-SPECIFIC TRANSCRIPTION INITIATION FACTOR RRN11"/>
    <property type="match status" value="1"/>
</dbReference>
<feature type="region of interest" description="Disordered" evidence="1">
    <location>
        <begin position="289"/>
        <end position="311"/>
    </location>
</feature>
<protein>
    <submittedName>
        <fullName evidence="2">Uncharacterized protein</fullName>
    </submittedName>
</protein>
<sequence>MGPFALPVPQWRLGYSSRKRKRHAETQPENSPSPEPDVVASASHLPSDSINPRSHSPNTLRQFAVAGLSPGQEIPSKIHPTFPHRALPPKWQYGGVPSRRSRSRLSATTSGSETDGDTDVESLKQRRKEVLAGGSEKFRHMSTMMAILHRCIHENDMPRAKRAFGLLIRTPEVDMRINEMWTLGTEILMREGETRGQRHPSRDPAQLQDDLATDSGEETMDPRPPPPRWGSADNMAKVRDYLETLAQHHPYDHHYPRSISAVDFWPALYNIEIYNIDVEHRRALHRLEESDPVADDDNESLLPASQDGSEDYDAQILRRHDDRAGAKWAARDEIRHETQVAAQQIAERMDDLMQTVPYTTHIELLRLRGMLALFIGDLYLPARLLDSGDFAGSSIGDRLQELSLAAHIRKYVQSQEDRDAVRRRNEEIEKSRDFFGRIVEKGGELEPWLSKFLDPDDNDDDDVSSLL</sequence>
<evidence type="ECO:0000256" key="1">
    <source>
        <dbReference type="SAM" id="MobiDB-lite"/>
    </source>
</evidence>
<feature type="region of interest" description="Disordered" evidence="1">
    <location>
        <begin position="213"/>
        <end position="233"/>
    </location>
</feature>
<feature type="compositionally biased region" description="Low complexity" evidence="1">
    <location>
        <begin position="104"/>
        <end position="113"/>
    </location>
</feature>
<reference evidence="2 3" key="1">
    <citation type="journal article" date="2024" name="J. Plant Pathol.">
        <title>Sequence and assembly of the genome of Seiridium unicorne, isolate CBS 538.82, causal agent of cypress canker disease.</title>
        <authorList>
            <person name="Scali E."/>
            <person name="Rocca G.D."/>
            <person name="Danti R."/>
            <person name="Garbelotto M."/>
            <person name="Barberini S."/>
            <person name="Baroncelli R."/>
            <person name="Emiliani G."/>
        </authorList>
    </citation>
    <scope>NUCLEOTIDE SEQUENCE [LARGE SCALE GENOMIC DNA]</scope>
    <source>
        <strain evidence="2 3">BM-138-508</strain>
    </source>
</reference>
<feature type="compositionally biased region" description="Polar residues" evidence="1">
    <location>
        <begin position="44"/>
        <end position="57"/>
    </location>
</feature>
<proteinExistence type="predicted"/>
<feature type="region of interest" description="Disordered" evidence="1">
    <location>
        <begin position="1"/>
        <end position="57"/>
    </location>
</feature>
<accession>A0ABR2UDT1</accession>
<feature type="compositionally biased region" description="Acidic residues" evidence="1">
    <location>
        <begin position="290"/>
        <end position="299"/>
    </location>
</feature>
<evidence type="ECO:0000313" key="2">
    <source>
        <dbReference type="EMBL" id="KAK9412792.1"/>
    </source>
</evidence>
<gene>
    <name evidence="2" type="ORF">SUNI508_12391</name>
</gene>
<organism evidence="2 3">
    <name type="scientific">Seiridium unicorne</name>
    <dbReference type="NCBI Taxonomy" id="138068"/>
    <lineage>
        <taxon>Eukaryota</taxon>
        <taxon>Fungi</taxon>
        <taxon>Dikarya</taxon>
        <taxon>Ascomycota</taxon>
        <taxon>Pezizomycotina</taxon>
        <taxon>Sordariomycetes</taxon>
        <taxon>Xylariomycetidae</taxon>
        <taxon>Amphisphaeriales</taxon>
        <taxon>Sporocadaceae</taxon>
        <taxon>Seiridium</taxon>
    </lineage>
</organism>
<dbReference type="InterPro" id="IPR007224">
    <property type="entry name" value="TIF_Rrn11"/>
</dbReference>
<dbReference type="Pfam" id="PF04090">
    <property type="entry name" value="Rrn11"/>
    <property type="match status" value="1"/>
</dbReference>
<dbReference type="Proteomes" id="UP001408356">
    <property type="component" value="Unassembled WGS sequence"/>
</dbReference>
<comment type="caution">
    <text evidence="2">The sequence shown here is derived from an EMBL/GenBank/DDBJ whole genome shotgun (WGS) entry which is preliminary data.</text>
</comment>
<evidence type="ECO:0000313" key="3">
    <source>
        <dbReference type="Proteomes" id="UP001408356"/>
    </source>
</evidence>
<dbReference type="EMBL" id="JARVKF010000449">
    <property type="protein sequence ID" value="KAK9412792.1"/>
    <property type="molecule type" value="Genomic_DNA"/>
</dbReference>
<dbReference type="PANTHER" id="PTHR28244">
    <property type="entry name" value="RNA POLYMERASE I-SPECIFIC TRANSCRIPTION INITIATION FACTOR RRN11"/>
    <property type="match status" value="1"/>
</dbReference>
<keyword evidence="3" id="KW-1185">Reference proteome</keyword>